<dbReference type="Proteomes" id="UP000199452">
    <property type="component" value="Unassembled WGS sequence"/>
</dbReference>
<keyword evidence="2" id="KW-1185">Reference proteome</keyword>
<reference evidence="1 2" key="1">
    <citation type="submission" date="2016-09" db="EMBL/GenBank/DDBJ databases">
        <authorList>
            <person name="Capua I."/>
            <person name="De Benedictis P."/>
            <person name="Joannis T."/>
            <person name="Lombin L.H."/>
            <person name="Cattoli G."/>
        </authorList>
    </citation>
    <scope>NUCLEOTIDE SEQUENCE [LARGE SCALE GENOMIC DNA]</scope>
    <source>
        <strain evidence="1 2">A7P-90m</strain>
    </source>
</reference>
<gene>
    <name evidence="1" type="ORF">SAMN05216323_106314</name>
</gene>
<protein>
    <submittedName>
        <fullName evidence="1">Uncharacterized protein</fullName>
    </submittedName>
</protein>
<evidence type="ECO:0000313" key="2">
    <source>
        <dbReference type="Proteomes" id="UP000199452"/>
    </source>
</evidence>
<organism evidence="1 2">
    <name type="scientific">Williamwhitmania taraxaci</name>
    <dbReference type="NCBI Taxonomy" id="1640674"/>
    <lineage>
        <taxon>Bacteria</taxon>
        <taxon>Pseudomonadati</taxon>
        <taxon>Bacteroidota</taxon>
        <taxon>Bacteroidia</taxon>
        <taxon>Bacteroidales</taxon>
        <taxon>Williamwhitmaniaceae</taxon>
        <taxon>Williamwhitmania</taxon>
    </lineage>
</organism>
<name>A0A1G6QPA1_9BACT</name>
<dbReference type="EMBL" id="FMYP01000063">
    <property type="protein sequence ID" value="SDC93515.1"/>
    <property type="molecule type" value="Genomic_DNA"/>
</dbReference>
<accession>A0A1G6QPA1</accession>
<evidence type="ECO:0000313" key="1">
    <source>
        <dbReference type="EMBL" id="SDC93515.1"/>
    </source>
</evidence>
<proteinExistence type="predicted"/>
<dbReference type="AlphaFoldDB" id="A0A1G6QPA1"/>
<sequence length="148" mass="17411">MKHDPYISHKRPATMNSELVPSVILLFERWPENGLFYFCQKSYWEQIAARFFSKNSCWVDFLSPGFHLNSCNIKSSLQYFTKITSMITPLGCDIFSPENFDQSTALLFRVNTNQQLLPRDLFARETVTHPPPLWFIQKNSMDELQQCY</sequence>